<evidence type="ECO:0008006" key="4">
    <source>
        <dbReference type="Google" id="ProtNLM"/>
    </source>
</evidence>
<dbReference type="OrthoDB" id="9795390at2"/>
<keyword evidence="3" id="KW-1185">Reference proteome</keyword>
<comment type="caution">
    <text evidence="2">The sequence shown here is derived from an EMBL/GenBank/DDBJ whole genome shotgun (WGS) entry which is preliminary data.</text>
</comment>
<protein>
    <recommendedName>
        <fullName evidence="4">Lipoprotein SmpA/OmlA domain-containing protein</fullName>
    </recommendedName>
</protein>
<dbReference type="EMBL" id="QICH01000001">
    <property type="protein sequence ID" value="PXF64365.1"/>
    <property type="molecule type" value="Genomic_DNA"/>
</dbReference>
<dbReference type="RefSeq" id="WP_110200308.1">
    <property type="nucleotide sequence ID" value="NZ_QICH01000001.1"/>
</dbReference>
<feature type="chain" id="PRO_5016318509" description="Lipoprotein SmpA/OmlA domain-containing protein" evidence="1">
    <location>
        <begin position="23"/>
        <end position="133"/>
    </location>
</feature>
<dbReference type="Proteomes" id="UP000247689">
    <property type="component" value="Unassembled WGS sequence"/>
</dbReference>
<evidence type="ECO:0000313" key="3">
    <source>
        <dbReference type="Proteomes" id="UP000247689"/>
    </source>
</evidence>
<keyword evidence="1" id="KW-0732">Signal</keyword>
<accession>A0A318D8Y9</accession>
<evidence type="ECO:0000313" key="2">
    <source>
        <dbReference type="EMBL" id="PXF64365.1"/>
    </source>
</evidence>
<reference evidence="2 3" key="1">
    <citation type="submission" date="2018-05" db="EMBL/GenBank/DDBJ databases">
        <title>Kangiella spongicola genome sequence.</title>
        <authorList>
            <person name="Maclea K.S."/>
            <person name="Goen A.E."/>
            <person name="Kelley C."/>
            <person name="Underriner A."/>
            <person name="Silverwood T."/>
            <person name="Trachtenberg A.M."/>
        </authorList>
    </citation>
    <scope>NUCLEOTIDE SEQUENCE [LARGE SCALE GENOMIC DNA]</scope>
    <source>
        <strain evidence="2 3">ATCC BAA-2076</strain>
    </source>
</reference>
<dbReference type="PROSITE" id="PS51257">
    <property type="entry name" value="PROKAR_LIPOPROTEIN"/>
    <property type="match status" value="1"/>
</dbReference>
<sequence>MKLVISLIFFSLAILSSTGCKTTQPVSNQNNQLTHGNVQLNLKVGQTTQADVLEAFGAPNITTIDGSGREVWTYQRHATVSQSQSSSGYWNILLVGGRNSSSGFEQSSRTITLIIKFNDDKIVDDFKSRASNF</sequence>
<feature type="signal peptide" evidence="1">
    <location>
        <begin position="1"/>
        <end position="22"/>
    </location>
</feature>
<name>A0A318D8Y9_9GAMM</name>
<evidence type="ECO:0000256" key="1">
    <source>
        <dbReference type="SAM" id="SignalP"/>
    </source>
</evidence>
<organism evidence="2 3">
    <name type="scientific">Kangiella spongicola</name>
    <dbReference type="NCBI Taxonomy" id="796379"/>
    <lineage>
        <taxon>Bacteria</taxon>
        <taxon>Pseudomonadati</taxon>
        <taxon>Pseudomonadota</taxon>
        <taxon>Gammaproteobacteria</taxon>
        <taxon>Kangiellales</taxon>
        <taxon>Kangiellaceae</taxon>
        <taxon>Kangiella</taxon>
    </lineage>
</organism>
<dbReference type="AlphaFoldDB" id="A0A318D8Y9"/>
<proteinExistence type="predicted"/>
<gene>
    <name evidence="2" type="ORF">DL796_04285</name>
</gene>